<proteinExistence type="predicted"/>
<comment type="caution">
    <text evidence="1">The sequence shown here is derived from an EMBL/GenBank/DDBJ whole genome shotgun (WGS) entry which is preliminary data.</text>
</comment>
<dbReference type="EMBL" id="BMAO01011507">
    <property type="protein sequence ID" value="GFQ74257.1"/>
    <property type="molecule type" value="Genomic_DNA"/>
</dbReference>
<protein>
    <submittedName>
        <fullName evidence="1">Uncharacterized protein</fullName>
    </submittedName>
</protein>
<organism evidence="1 2">
    <name type="scientific">Trichonephila clavata</name>
    <name type="common">Joro spider</name>
    <name type="synonym">Nephila clavata</name>
    <dbReference type="NCBI Taxonomy" id="2740835"/>
    <lineage>
        <taxon>Eukaryota</taxon>
        <taxon>Metazoa</taxon>
        <taxon>Ecdysozoa</taxon>
        <taxon>Arthropoda</taxon>
        <taxon>Chelicerata</taxon>
        <taxon>Arachnida</taxon>
        <taxon>Araneae</taxon>
        <taxon>Araneomorphae</taxon>
        <taxon>Entelegynae</taxon>
        <taxon>Araneoidea</taxon>
        <taxon>Nephilidae</taxon>
        <taxon>Trichonephila</taxon>
    </lineage>
</organism>
<keyword evidence="2" id="KW-1185">Reference proteome</keyword>
<reference evidence="1" key="1">
    <citation type="submission" date="2020-07" db="EMBL/GenBank/DDBJ databases">
        <title>Multicomponent nature underlies the extraordinary mechanical properties of spider dragline silk.</title>
        <authorList>
            <person name="Kono N."/>
            <person name="Nakamura H."/>
            <person name="Mori M."/>
            <person name="Yoshida Y."/>
            <person name="Ohtoshi R."/>
            <person name="Malay A.D."/>
            <person name="Moran D.A.P."/>
            <person name="Tomita M."/>
            <person name="Numata K."/>
            <person name="Arakawa K."/>
        </authorList>
    </citation>
    <scope>NUCLEOTIDE SEQUENCE</scope>
</reference>
<accession>A0A8X6F9S7</accession>
<name>A0A8X6F9S7_TRICU</name>
<dbReference type="Proteomes" id="UP000887116">
    <property type="component" value="Unassembled WGS sequence"/>
</dbReference>
<gene>
    <name evidence="1" type="ORF">TNCT_345281</name>
</gene>
<evidence type="ECO:0000313" key="1">
    <source>
        <dbReference type="EMBL" id="GFQ74257.1"/>
    </source>
</evidence>
<sequence>MFLKLNFWLFCDRLKPGFFFDGVVCICFSFRQGSDVGCEPSATPGDAVDAVPATQDTLPKYCWCLLFLVRLEGGCP</sequence>
<dbReference type="AlphaFoldDB" id="A0A8X6F9S7"/>
<evidence type="ECO:0000313" key="2">
    <source>
        <dbReference type="Proteomes" id="UP000887116"/>
    </source>
</evidence>